<name>A0A1M6Y925_9RHOB</name>
<proteinExistence type="predicted"/>
<dbReference type="Proteomes" id="UP000184191">
    <property type="component" value="Unassembled WGS sequence"/>
</dbReference>
<accession>A0A1M6Y925</accession>
<gene>
    <name evidence="1" type="ORF">SAMN05444414_10626</name>
</gene>
<dbReference type="EMBL" id="FRBN01000006">
    <property type="protein sequence ID" value="SHL14612.1"/>
    <property type="molecule type" value="Genomic_DNA"/>
</dbReference>
<evidence type="ECO:0000313" key="2">
    <source>
        <dbReference type="Proteomes" id="UP000184191"/>
    </source>
</evidence>
<dbReference type="AlphaFoldDB" id="A0A1M6Y925"/>
<keyword evidence="2" id="KW-1185">Reference proteome</keyword>
<evidence type="ECO:0000313" key="1">
    <source>
        <dbReference type="EMBL" id="SHL14612.1"/>
    </source>
</evidence>
<sequence length="99" mass="11284">MLAQRFATKAFSLSAIVPEVRIVVFSRLWSTVESQYYFRLYLGGEGSLNQTSRVGTVDWSHSLLNIPTASNAPPTGVQSRFDVYGRPFRDLWWKTLQDP</sequence>
<organism evidence="1 2">
    <name type="scientific">Roseovarius marisflavi</name>
    <dbReference type="NCBI Taxonomy" id="1054996"/>
    <lineage>
        <taxon>Bacteria</taxon>
        <taxon>Pseudomonadati</taxon>
        <taxon>Pseudomonadota</taxon>
        <taxon>Alphaproteobacteria</taxon>
        <taxon>Rhodobacterales</taxon>
        <taxon>Roseobacteraceae</taxon>
        <taxon>Roseovarius</taxon>
    </lineage>
</organism>
<reference evidence="2" key="1">
    <citation type="submission" date="2016-11" db="EMBL/GenBank/DDBJ databases">
        <authorList>
            <person name="Varghese N."/>
            <person name="Submissions S."/>
        </authorList>
    </citation>
    <scope>NUCLEOTIDE SEQUENCE [LARGE SCALE GENOMIC DNA]</scope>
    <source>
        <strain evidence="2">DSM 29327</strain>
    </source>
</reference>
<protein>
    <submittedName>
        <fullName evidence="1">Uncharacterized protein</fullName>
    </submittedName>
</protein>